<dbReference type="Proteomes" id="UP001054945">
    <property type="component" value="Unassembled WGS sequence"/>
</dbReference>
<evidence type="ECO:0000313" key="2">
    <source>
        <dbReference type="Proteomes" id="UP001054945"/>
    </source>
</evidence>
<dbReference type="EMBL" id="BPLR01004751">
    <property type="protein sequence ID" value="GIX97197.1"/>
    <property type="molecule type" value="Genomic_DNA"/>
</dbReference>
<accession>A0AAV4PPP6</accession>
<sequence length="69" mass="7362">MKGIMDMGEGVANFILLSNGIGYVCWTELENHCAIVDCKPGDRNVCSDKGIPHGGLPNATISRVEDVLS</sequence>
<gene>
    <name evidence="1" type="ORF">CEXT_130381</name>
</gene>
<comment type="caution">
    <text evidence="1">The sequence shown here is derived from an EMBL/GenBank/DDBJ whole genome shotgun (WGS) entry which is preliminary data.</text>
</comment>
<name>A0AAV4PPP6_CAEEX</name>
<proteinExistence type="predicted"/>
<keyword evidence="2" id="KW-1185">Reference proteome</keyword>
<protein>
    <submittedName>
        <fullName evidence="1">Uncharacterized protein</fullName>
    </submittedName>
</protein>
<organism evidence="1 2">
    <name type="scientific">Caerostris extrusa</name>
    <name type="common">Bark spider</name>
    <name type="synonym">Caerostris bankana</name>
    <dbReference type="NCBI Taxonomy" id="172846"/>
    <lineage>
        <taxon>Eukaryota</taxon>
        <taxon>Metazoa</taxon>
        <taxon>Ecdysozoa</taxon>
        <taxon>Arthropoda</taxon>
        <taxon>Chelicerata</taxon>
        <taxon>Arachnida</taxon>
        <taxon>Araneae</taxon>
        <taxon>Araneomorphae</taxon>
        <taxon>Entelegynae</taxon>
        <taxon>Araneoidea</taxon>
        <taxon>Araneidae</taxon>
        <taxon>Caerostris</taxon>
    </lineage>
</organism>
<dbReference type="AlphaFoldDB" id="A0AAV4PPP6"/>
<reference evidence="1 2" key="1">
    <citation type="submission" date="2021-06" db="EMBL/GenBank/DDBJ databases">
        <title>Caerostris extrusa draft genome.</title>
        <authorList>
            <person name="Kono N."/>
            <person name="Arakawa K."/>
        </authorList>
    </citation>
    <scope>NUCLEOTIDE SEQUENCE [LARGE SCALE GENOMIC DNA]</scope>
</reference>
<evidence type="ECO:0000313" key="1">
    <source>
        <dbReference type="EMBL" id="GIX97197.1"/>
    </source>
</evidence>